<dbReference type="Proteomes" id="UP000317429">
    <property type="component" value="Chromosome"/>
</dbReference>
<organism evidence="2 3">
    <name type="scientific">Pirellulimonas nuda</name>
    <dbReference type="NCBI Taxonomy" id="2528009"/>
    <lineage>
        <taxon>Bacteria</taxon>
        <taxon>Pseudomonadati</taxon>
        <taxon>Planctomycetota</taxon>
        <taxon>Planctomycetia</taxon>
        <taxon>Pirellulales</taxon>
        <taxon>Lacipirellulaceae</taxon>
        <taxon>Pirellulimonas</taxon>
    </lineage>
</organism>
<name>A0A518DJZ5_9BACT</name>
<keyword evidence="3" id="KW-1185">Reference proteome</keyword>
<accession>A0A518DJZ5</accession>
<dbReference type="KEGG" id="pnd:Pla175_52030"/>
<protein>
    <submittedName>
        <fullName evidence="2">Plasmid stabilization system protein</fullName>
    </submittedName>
</protein>
<dbReference type="Gene3D" id="3.30.2310.20">
    <property type="entry name" value="RelE-like"/>
    <property type="match status" value="1"/>
</dbReference>
<evidence type="ECO:0000313" key="2">
    <source>
        <dbReference type="EMBL" id="QDU91772.1"/>
    </source>
</evidence>
<gene>
    <name evidence="2" type="ORF">Pla175_52030</name>
</gene>
<keyword evidence="1" id="KW-1277">Toxin-antitoxin system</keyword>
<dbReference type="EMBL" id="CP036291">
    <property type="protein sequence ID" value="QDU91772.1"/>
    <property type="molecule type" value="Genomic_DNA"/>
</dbReference>
<dbReference type="Pfam" id="PF05016">
    <property type="entry name" value="ParE_toxin"/>
    <property type="match status" value="1"/>
</dbReference>
<proteinExistence type="predicted"/>
<dbReference type="AlphaFoldDB" id="A0A518DJZ5"/>
<evidence type="ECO:0000313" key="3">
    <source>
        <dbReference type="Proteomes" id="UP000317429"/>
    </source>
</evidence>
<evidence type="ECO:0000256" key="1">
    <source>
        <dbReference type="ARBA" id="ARBA00022649"/>
    </source>
</evidence>
<dbReference type="InterPro" id="IPR035093">
    <property type="entry name" value="RelE/ParE_toxin_dom_sf"/>
</dbReference>
<dbReference type="OrthoDB" id="288841at2"/>
<dbReference type="RefSeq" id="WP_145291921.1">
    <property type="nucleotide sequence ID" value="NZ_CP036291.1"/>
</dbReference>
<dbReference type="InterPro" id="IPR007712">
    <property type="entry name" value="RelE/ParE_toxin"/>
</dbReference>
<reference evidence="2 3" key="1">
    <citation type="submission" date="2019-02" db="EMBL/GenBank/DDBJ databases">
        <title>Deep-cultivation of Planctomycetes and their phenomic and genomic characterization uncovers novel biology.</title>
        <authorList>
            <person name="Wiegand S."/>
            <person name="Jogler M."/>
            <person name="Boedeker C."/>
            <person name="Pinto D."/>
            <person name="Vollmers J."/>
            <person name="Rivas-Marin E."/>
            <person name="Kohn T."/>
            <person name="Peeters S.H."/>
            <person name="Heuer A."/>
            <person name="Rast P."/>
            <person name="Oberbeckmann S."/>
            <person name="Bunk B."/>
            <person name="Jeske O."/>
            <person name="Meyerdierks A."/>
            <person name="Storesund J.E."/>
            <person name="Kallscheuer N."/>
            <person name="Luecker S."/>
            <person name="Lage O.M."/>
            <person name="Pohl T."/>
            <person name="Merkel B.J."/>
            <person name="Hornburger P."/>
            <person name="Mueller R.-W."/>
            <person name="Bruemmer F."/>
            <person name="Labrenz M."/>
            <person name="Spormann A.M."/>
            <person name="Op den Camp H."/>
            <person name="Overmann J."/>
            <person name="Amann R."/>
            <person name="Jetten M.S.M."/>
            <person name="Mascher T."/>
            <person name="Medema M.H."/>
            <person name="Devos D.P."/>
            <person name="Kaster A.-K."/>
            <person name="Ovreas L."/>
            <person name="Rohde M."/>
            <person name="Galperin M.Y."/>
            <person name="Jogler C."/>
        </authorList>
    </citation>
    <scope>NUCLEOTIDE SEQUENCE [LARGE SCALE GENOMIC DNA]</scope>
    <source>
        <strain evidence="2 3">Pla175</strain>
    </source>
</reference>
<sequence>MIRYRVVVTPIAVDKIAEYAAYIAQQAGSIEVATRWSDRVHAKLSTLCTFPARHGLAEEDAHRGYTIRRQIVGKHLALYTVDEVSRTVYVVGFRHGHMLPRPDELPESPR</sequence>